<organism evidence="1 2">
    <name type="scientific">Acrobeloides nanus</name>
    <dbReference type="NCBI Taxonomy" id="290746"/>
    <lineage>
        <taxon>Eukaryota</taxon>
        <taxon>Metazoa</taxon>
        <taxon>Ecdysozoa</taxon>
        <taxon>Nematoda</taxon>
        <taxon>Chromadorea</taxon>
        <taxon>Rhabditida</taxon>
        <taxon>Tylenchina</taxon>
        <taxon>Cephalobomorpha</taxon>
        <taxon>Cephaloboidea</taxon>
        <taxon>Cephalobidae</taxon>
        <taxon>Acrobeloides</taxon>
    </lineage>
</organism>
<dbReference type="Proteomes" id="UP000887540">
    <property type="component" value="Unplaced"/>
</dbReference>
<proteinExistence type="predicted"/>
<accession>A0A914CWI5</accession>
<protein>
    <submittedName>
        <fullName evidence="2">Uncharacterized protein</fullName>
    </submittedName>
</protein>
<reference evidence="2" key="1">
    <citation type="submission" date="2022-11" db="UniProtKB">
        <authorList>
            <consortium name="WormBaseParasite"/>
        </authorList>
    </citation>
    <scope>IDENTIFICATION</scope>
</reference>
<sequence>MGHKRTDHVNPNM</sequence>
<dbReference type="WBParaSite" id="ACRNAN_scaffold15606.g14816.t1">
    <property type="protein sequence ID" value="ACRNAN_scaffold15606.g14816.t1"/>
    <property type="gene ID" value="ACRNAN_scaffold15606.g14816"/>
</dbReference>
<evidence type="ECO:0000313" key="1">
    <source>
        <dbReference type="Proteomes" id="UP000887540"/>
    </source>
</evidence>
<evidence type="ECO:0000313" key="2">
    <source>
        <dbReference type="WBParaSite" id="ACRNAN_scaffold15606.g14816.t1"/>
    </source>
</evidence>
<name>A0A914CWI5_9BILA</name>
<keyword evidence="1" id="KW-1185">Reference proteome</keyword>